<reference evidence="10 11" key="1">
    <citation type="submission" date="2019-03" db="EMBL/GenBank/DDBJ databases">
        <title>Genomic Encyclopedia of Archaeal and Bacterial Type Strains, Phase II (KMG-II): from individual species to whole genera.</title>
        <authorList>
            <person name="Goeker M."/>
        </authorList>
    </citation>
    <scope>NUCLEOTIDE SEQUENCE [LARGE SCALE GENOMIC DNA]</scope>
    <source>
        <strain evidence="10 11">DSM 27697</strain>
    </source>
</reference>
<organism evidence="10 11">
    <name type="scientific">Marinobacterium mangrovicola</name>
    <dbReference type="NCBI Taxonomy" id="1476959"/>
    <lineage>
        <taxon>Bacteria</taxon>
        <taxon>Pseudomonadati</taxon>
        <taxon>Pseudomonadota</taxon>
        <taxon>Gammaproteobacteria</taxon>
        <taxon>Oceanospirillales</taxon>
        <taxon>Oceanospirillaceae</taxon>
        <taxon>Marinobacterium</taxon>
    </lineage>
</organism>
<dbReference type="Proteomes" id="UP000294546">
    <property type="component" value="Unassembled WGS sequence"/>
</dbReference>
<dbReference type="PANTHER" id="PTHR33281:SF19">
    <property type="entry name" value="VOLTAGE-DEPENDENT ANION CHANNEL-FORMING PROTEIN YNEE"/>
    <property type="match status" value="1"/>
</dbReference>
<keyword evidence="7 9" id="KW-0472">Membrane</keyword>
<dbReference type="RefSeq" id="WP_132286408.1">
    <property type="nucleotide sequence ID" value="NZ_SMFU01000007.1"/>
</dbReference>
<name>A0A4R1GQ73_9GAMM</name>
<evidence type="ECO:0000256" key="9">
    <source>
        <dbReference type="SAM" id="Phobius"/>
    </source>
</evidence>
<gene>
    <name evidence="10" type="ORF">CLV83_0263</name>
</gene>
<accession>A0A4R1GQ73</accession>
<dbReference type="EMBL" id="SMFU01000007">
    <property type="protein sequence ID" value="TCK08189.1"/>
    <property type="molecule type" value="Genomic_DNA"/>
</dbReference>
<comment type="subcellular location">
    <subcellularLocation>
        <location evidence="1">Cell membrane</location>
        <topology evidence="1">Multi-pass membrane protein</topology>
    </subcellularLocation>
</comment>
<evidence type="ECO:0000256" key="6">
    <source>
        <dbReference type="ARBA" id="ARBA00023065"/>
    </source>
</evidence>
<evidence type="ECO:0000256" key="7">
    <source>
        <dbReference type="ARBA" id="ARBA00023136"/>
    </source>
</evidence>
<dbReference type="Pfam" id="PF25539">
    <property type="entry name" value="Bestrophin_2"/>
    <property type="match status" value="1"/>
</dbReference>
<dbReference type="InterPro" id="IPR044669">
    <property type="entry name" value="YneE/VCCN1/2-like"/>
</dbReference>
<dbReference type="OrthoDB" id="445589at2"/>
<comment type="similarity">
    <text evidence="8">Belongs to the anion channel-forming bestrophin (TC 1.A.46) family.</text>
</comment>
<keyword evidence="5 9" id="KW-1133">Transmembrane helix</keyword>
<comment type="caution">
    <text evidence="10">The sequence shown here is derived from an EMBL/GenBank/DDBJ whole genome shotgun (WGS) entry which is preliminary data.</text>
</comment>
<keyword evidence="3" id="KW-1003">Cell membrane</keyword>
<feature type="transmembrane region" description="Helical" evidence="9">
    <location>
        <begin position="64"/>
        <end position="86"/>
    </location>
</feature>
<evidence type="ECO:0000256" key="3">
    <source>
        <dbReference type="ARBA" id="ARBA00022475"/>
    </source>
</evidence>
<evidence type="ECO:0000313" key="10">
    <source>
        <dbReference type="EMBL" id="TCK08189.1"/>
    </source>
</evidence>
<keyword evidence="2" id="KW-0813">Transport</keyword>
<keyword evidence="6" id="KW-0406">Ion transport</keyword>
<evidence type="ECO:0000256" key="1">
    <source>
        <dbReference type="ARBA" id="ARBA00004651"/>
    </source>
</evidence>
<proteinExistence type="inferred from homology"/>
<protein>
    <submittedName>
        <fullName evidence="10">Putative membrane protein</fullName>
    </submittedName>
</protein>
<keyword evidence="11" id="KW-1185">Reference proteome</keyword>
<dbReference type="PANTHER" id="PTHR33281">
    <property type="entry name" value="UPF0187 PROTEIN YNEE"/>
    <property type="match status" value="1"/>
</dbReference>
<evidence type="ECO:0000256" key="5">
    <source>
        <dbReference type="ARBA" id="ARBA00022989"/>
    </source>
</evidence>
<dbReference type="GO" id="GO:0005254">
    <property type="term" value="F:chloride channel activity"/>
    <property type="evidence" value="ECO:0007669"/>
    <property type="project" value="InterPro"/>
</dbReference>
<evidence type="ECO:0000256" key="8">
    <source>
        <dbReference type="ARBA" id="ARBA00034708"/>
    </source>
</evidence>
<keyword evidence="4 9" id="KW-0812">Transmembrane</keyword>
<dbReference type="GO" id="GO:0005886">
    <property type="term" value="C:plasma membrane"/>
    <property type="evidence" value="ECO:0007669"/>
    <property type="project" value="UniProtKB-SubCell"/>
</dbReference>
<sequence length="320" mass="35744">MAGVCCNELFYWGLSTVIVREKPGFLALFFVFQGSIAPRVMPQIILVSLLAALTVVLHDHFPDFFPELTTTSFGFIGVALSLYLGFRNNACYERWWEGRKLWGQLLVEGRSLLRLSLSYRGQDSERHQRMVRRLIGFTQCLRDQLRGTDPMPGLANWLSFAELAQIESSVNRPEAILGLLGEQLATEVKSGGLDPVTVRNFEQRLVSLSEVVAGCERLGNTPLPFAYMLLVHRICYIYCLLLPFGLVASSGILTPLLTAIVAYAFFGLDELSQELENPFGQTDNGLALDSMTRTFERECLQALGTPALPEPHASENYRLS</sequence>
<evidence type="ECO:0000313" key="11">
    <source>
        <dbReference type="Proteomes" id="UP000294546"/>
    </source>
</evidence>
<dbReference type="AlphaFoldDB" id="A0A4R1GQ73"/>
<feature type="transmembrane region" description="Helical" evidence="9">
    <location>
        <begin position="40"/>
        <end position="58"/>
    </location>
</feature>
<feature type="transmembrane region" description="Helical" evidence="9">
    <location>
        <begin position="235"/>
        <end position="266"/>
    </location>
</feature>
<evidence type="ECO:0000256" key="4">
    <source>
        <dbReference type="ARBA" id="ARBA00022692"/>
    </source>
</evidence>
<evidence type="ECO:0000256" key="2">
    <source>
        <dbReference type="ARBA" id="ARBA00022448"/>
    </source>
</evidence>